<reference evidence="2" key="2">
    <citation type="submission" date="2020-09" db="EMBL/GenBank/DDBJ databases">
        <authorList>
            <person name="Sun Q."/>
            <person name="Ohkuma M."/>
        </authorList>
    </citation>
    <scope>NUCLEOTIDE SEQUENCE</scope>
    <source>
        <strain evidence="2">JCM 3276</strain>
    </source>
</reference>
<feature type="compositionally biased region" description="Acidic residues" evidence="1">
    <location>
        <begin position="95"/>
        <end position="111"/>
    </location>
</feature>
<evidence type="ECO:0000256" key="1">
    <source>
        <dbReference type="SAM" id="MobiDB-lite"/>
    </source>
</evidence>
<sequence length="184" mass="19986">MSRAAWADCLTFWPLDSAATAARSAPWRAVLIASSAFTMATWPNTPALFADAPRFSLDAMPLLIWLPRSVIRLPTESTASGSILEPWPDAIPGEPDPDDPPPGEDPPDDDPLWLPLDEPPEEPPCLRDISHDPPARGTEARLTRPGRARPPHRGAVDPRLGRHGPGLPRPLVGRHHVLPLYPSG</sequence>
<reference evidence="2" key="1">
    <citation type="journal article" date="2014" name="Int. J. Syst. Evol. Microbiol.">
        <title>Complete genome sequence of Corynebacterium casei LMG S-19264T (=DSM 44701T), isolated from a smear-ripened cheese.</title>
        <authorList>
            <consortium name="US DOE Joint Genome Institute (JGI-PGF)"/>
            <person name="Walter F."/>
            <person name="Albersmeier A."/>
            <person name="Kalinowski J."/>
            <person name="Ruckert C."/>
        </authorList>
    </citation>
    <scope>NUCLEOTIDE SEQUENCE</scope>
    <source>
        <strain evidence="2">JCM 3276</strain>
    </source>
</reference>
<evidence type="ECO:0000313" key="2">
    <source>
        <dbReference type="EMBL" id="GGS45600.1"/>
    </source>
</evidence>
<dbReference type="Proteomes" id="UP000660680">
    <property type="component" value="Unassembled WGS sequence"/>
</dbReference>
<gene>
    <name evidence="2" type="ORF">GCM10010171_45880</name>
</gene>
<accession>A0A918LGG6</accession>
<proteinExistence type="predicted"/>
<comment type="caution">
    <text evidence="2">The sequence shown here is derived from an EMBL/GenBank/DDBJ whole genome shotgun (WGS) entry which is preliminary data.</text>
</comment>
<organism evidence="2 3">
    <name type="scientific">Actinokineospora fastidiosa</name>
    <dbReference type="NCBI Taxonomy" id="1816"/>
    <lineage>
        <taxon>Bacteria</taxon>
        <taxon>Bacillati</taxon>
        <taxon>Actinomycetota</taxon>
        <taxon>Actinomycetes</taxon>
        <taxon>Pseudonocardiales</taxon>
        <taxon>Pseudonocardiaceae</taxon>
        <taxon>Actinokineospora</taxon>
    </lineage>
</organism>
<dbReference type="AlphaFoldDB" id="A0A918LGG6"/>
<dbReference type="EMBL" id="BMRB01000004">
    <property type="protein sequence ID" value="GGS45600.1"/>
    <property type="molecule type" value="Genomic_DNA"/>
</dbReference>
<feature type="compositionally biased region" description="Basic and acidic residues" evidence="1">
    <location>
        <begin position="124"/>
        <end position="142"/>
    </location>
</feature>
<feature type="region of interest" description="Disordered" evidence="1">
    <location>
        <begin position="81"/>
        <end position="184"/>
    </location>
</feature>
<keyword evidence="3" id="KW-1185">Reference proteome</keyword>
<protein>
    <submittedName>
        <fullName evidence="2">Uncharacterized protein</fullName>
    </submittedName>
</protein>
<evidence type="ECO:0000313" key="3">
    <source>
        <dbReference type="Proteomes" id="UP000660680"/>
    </source>
</evidence>
<name>A0A918LGG6_9PSEU</name>